<gene>
    <name evidence="1" type="ORF">SCA03_66910</name>
</gene>
<evidence type="ECO:0000313" key="1">
    <source>
        <dbReference type="EMBL" id="GEB54140.1"/>
    </source>
</evidence>
<dbReference type="EMBL" id="BJMM01000084">
    <property type="protein sequence ID" value="GEB54140.1"/>
    <property type="molecule type" value="Genomic_DNA"/>
</dbReference>
<accession>A0A4Y3REE5</accession>
<evidence type="ECO:0000313" key="2">
    <source>
        <dbReference type="Proteomes" id="UP000319210"/>
    </source>
</evidence>
<dbReference type="AlphaFoldDB" id="A0A4Y3REE5"/>
<sequence>MAGRVAGRVSARARAVRGMRGEVVVPLPGVPLPGVPLSSVRSVVALSVLLPHRAVAAAVSLWACLLRR</sequence>
<dbReference type="Proteomes" id="UP000319210">
    <property type="component" value="Unassembled WGS sequence"/>
</dbReference>
<keyword evidence="2" id="KW-1185">Reference proteome</keyword>
<reference evidence="1 2" key="1">
    <citation type="submission" date="2019-06" db="EMBL/GenBank/DDBJ databases">
        <title>Whole genome shotgun sequence of Streptomyces cacaoi subsp. cacaoi NBRC 12748.</title>
        <authorList>
            <person name="Hosoyama A."/>
            <person name="Uohara A."/>
            <person name="Ohji S."/>
            <person name="Ichikawa N."/>
        </authorList>
    </citation>
    <scope>NUCLEOTIDE SEQUENCE [LARGE SCALE GENOMIC DNA]</scope>
    <source>
        <strain evidence="1 2">NBRC 12748</strain>
    </source>
</reference>
<name>A0A4Y3REE5_STRCI</name>
<protein>
    <submittedName>
        <fullName evidence="1">Uncharacterized protein</fullName>
    </submittedName>
</protein>
<proteinExistence type="predicted"/>
<comment type="caution">
    <text evidence="1">The sequence shown here is derived from an EMBL/GenBank/DDBJ whole genome shotgun (WGS) entry which is preliminary data.</text>
</comment>
<organism evidence="1 2">
    <name type="scientific">Streptomyces cacaoi</name>
    <dbReference type="NCBI Taxonomy" id="1898"/>
    <lineage>
        <taxon>Bacteria</taxon>
        <taxon>Bacillati</taxon>
        <taxon>Actinomycetota</taxon>
        <taxon>Actinomycetes</taxon>
        <taxon>Kitasatosporales</taxon>
        <taxon>Streptomycetaceae</taxon>
        <taxon>Streptomyces</taxon>
    </lineage>
</organism>